<proteinExistence type="predicted"/>
<dbReference type="Proteomes" id="UP000026913">
    <property type="component" value="Chromosome"/>
</dbReference>
<dbReference type="AlphaFoldDB" id="A0A024EKH3"/>
<dbReference type="KEGG" id="pman:OU5_6006"/>
<protein>
    <submittedName>
        <fullName evidence="1">Uncharacterized protein</fullName>
    </submittedName>
</protein>
<dbReference type="HOGENOM" id="CLU_3331773_0_0_6"/>
<accession>A0A024EKH3</accession>
<dbReference type="EMBL" id="CP005960">
    <property type="protein sequence ID" value="AHZ73085.1"/>
    <property type="molecule type" value="Genomic_DNA"/>
</dbReference>
<gene>
    <name evidence="1" type="ORF">OU5_6006</name>
</gene>
<sequence length="38" mass="4405">MRTDAHLRLYPNVSPALVVTWAYKTMLFSTLERYTATS</sequence>
<evidence type="ECO:0000313" key="2">
    <source>
        <dbReference type="Proteomes" id="UP000026913"/>
    </source>
</evidence>
<evidence type="ECO:0000313" key="1">
    <source>
        <dbReference type="EMBL" id="AHZ73085.1"/>
    </source>
</evidence>
<reference evidence="1 2" key="1">
    <citation type="journal article" date="2012" name="J. Bacteriol.">
        <title>Genome sequence of cold-adapted Pseudomonas mandelii strain JR-1.</title>
        <authorList>
            <person name="Jang S.H."/>
            <person name="Kim J."/>
            <person name="Kim J."/>
            <person name="Hong S."/>
            <person name="Lee C."/>
        </authorList>
    </citation>
    <scope>NUCLEOTIDE SEQUENCE [LARGE SCALE GENOMIC DNA]</scope>
    <source>
        <strain evidence="1 2">JR-1</strain>
    </source>
</reference>
<organism evidence="1 2">
    <name type="scientific">Pseudomonas mandelii JR-1</name>
    <dbReference type="NCBI Taxonomy" id="1147786"/>
    <lineage>
        <taxon>Bacteria</taxon>
        <taxon>Pseudomonadati</taxon>
        <taxon>Pseudomonadota</taxon>
        <taxon>Gammaproteobacteria</taxon>
        <taxon>Pseudomonadales</taxon>
        <taxon>Pseudomonadaceae</taxon>
        <taxon>Pseudomonas</taxon>
    </lineage>
</organism>
<name>A0A024EKH3_9PSED</name>